<organism evidence="3">
    <name type="scientific">Siphoviridae sp. ctKwa30</name>
    <dbReference type="NCBI Taxonomy" id="2825446"/>
    <lineage>
        <taxon>Viruses</taxon>
        <taxon>Duplodnaviria</taxon>
        <taxon>Heunggongvirae</taxon>
        <taxon>Uroviricota</taxon>
        <taxon>Caudoviricetes</taxon>
    </lineage>
</organism>
<dbReference type="PANTHER" id="PTHR47771:SF14">
    <property type="entry name" value="RH73259P"/>
    <property type="match status" value="1"/>
</dbReference>
<proteinExistence type="predicted"/>
<keyword evidence="2" id="KW-0812">Transmembrane</keyword>
<dbReference type="EMBL" id="BK016046">
    <property type="protein sequence ID" value="DAF91204.1"/>
    <property type="molecule type" value="Genomic_DNA"/>
</dbReference>
<dbReference type="Gene3D" id="2.60.40.1280">
    <property type="match status" value="1"/>
</dbReference>
<dbReference type="PANTHER" id="PTHR47771">
    <property type="entry name" value="LD27203P-RELATED"/>
    <property type="match status" value="1"/>
</dbReference>
<protein>
    <submittedName>
        <fullName evidence="3">Collagen adhesion protein</fullName>
    </submittedName>
</protein>
<evidence type="ECO:0000256" key="1">
    <source>
        <dbReference type="SAM" id="MobiDB-lite"/>
    </source>
</evidence>
<keyword evidence="2" id="KW-1133">Transmembrane helix</keyword>
<evidence type="ECO:0000256" key="2">
    <source>
        <dbReference type="SAM" id="Phobius"/>
    </source>
</evidence>
<sequence>MKLQKIWDAGAALTLAALALPYGAAYAADEAAPPMTAQVTKATSASRQTSSEVAVEGTWSAPKLAVGQHFTVASKDSGFKWLASFPFVLDDGTKIGDCEANEATLTCTVTEVPASYKDKTDVSGNFHARARLSDAAVGTEDTQIVVNGEVTRTLVWGDREGSGTCSNDCASPAHFEYAAPETIKFGWTNADKSISWGIKWAVEAGKTYTLTDETNKLPKAVKCASGPTWDPATTTWTDGSLDESAHTLTFTPPAGSLVCVVYPAATPHVEGQNTYTNRATINGTSLEATATIKASGGTDGDGKTKPKPTPVPTPDPSMPTPAPVPSPLPKPSPKPTPVPVPTPSDEPQSAPTPTPTPTTDPTPDTVKPASKHEAVPATAPAPQERLAKTGATANGLLLMVGAILGGAGAGLLLLRLLEGPTNKKEKEL</sequence>
<feature type="transmembrane region" description="Helical" evidence="2">
    <location>
        <begin position="395"/>
        <end position="417"/>
    </location>
</feature>
<keyword evidence="2" id="KW-0472">Membrane</keyword>
<reference evidence="3" key="1">
    <citation type="journal article" date="2021" name="Proc. Natl. Acad. Sci. U.S.A.">
        <title>A Catalog of Tens of Thousands of Viruses from Human Metagenomes Reveals Hidden Associations with Chronic Diseases.</title>
        <authorList>
            <person name="Tisza M.J."/>
            <person name="Buck C.B."/>
        </authorList>
    </citation>
    <scope>NUCLEOTIDE SEQUENCE</scope>
    <source>
        <strain evidence="3">CtKwa30</strain>
    </source>
</reference>
<dbReference type="InterPro" id="IPR011252">
    <property type="entry name" value="Fibrogen-bd_dom1"/>
</dbReference>
<dbReference type="GO" id="GO:0007155">
    <property type="term" value="P:cell adhesion"/>
    <property type="evidence" value="ECO:0007669"/>
    <property type="project" value="InterPro"/>
</dbReference>
<feature type="compositionally biased region" description="Pro residues" evidence="1">
    <location>
        <begin position="307"/>
        <end position="360"/>
    </location>
</feature>
<evidence type="ECO:0000313" key="3">
    <source>
        <dbReference type="EMBL" id="DAF91204.1"/>
    </source>
</evidence>
<name>A0A8S5U9Q9_9CAUD</name>
<feature type="region of interest" description="Disordered" evidence="1">
    <location>
        <begin position="293"/>
        <end position="382"/>
    </location>
</feature>
<accession>A0A8S5U9Q9</accession>